<keyword evidence="3" id="KW-1185">Reference proteome</keyword>
<proteinExistence type="predicted"/>
<evidence type="ECO:0000313" key="3">
    <source>
        <dbReference type="Proteomes" id="UP000629287"/>
    </source>
</evidence>
<dbReference type="GeneID" id="86833328"/>
<name>A0A8I0PHR9_9ACTN</name>
<accession>A0A8I0PHR9</accession>
<dbReference type="Proteomes" id="UP000629287">
    <property type="component" value="Unassembled WGS sequence"/>
</dbReference>
<sequence>MFAVHRDLARRFLRALASFSVGSVPQVGLPRPWFGTEEPSMLDRGGEIAPDTAREVELATAIVTHACWSEFVPADILAARDAPSTTTTSRWPAPPLPDLKGDVRFG</sequence>
<dbReference type="AlphaFoldDB" id="A0A8I0PHR9"/>
<comment type="caution">
    <text evidence="2">The sequence shown here is derived from an EMBL/GenBank/DDBJ whole genome shotgun (WGS) entry which is preliminary data.</text>
</comment>
<dbReference type="EMBL" id="JADBGF010000001">
    <property type="protein sequence ID" value="MBE1602776.1"/>
    <property type="molecule type" value="Genomic_DNA"/>
</dbReference>
<organism evidence="2 3">
    <name type="scientific">Streptomyces stelliscabiei</name>
    <dbReference type="NCBI Taxonomy" id="146820"/>
    <lineage>
        <taxon>Bacteria</taxon>
        <taxon>Bacillati</taxon>
        <taxon>Actinomycetota</taxon>
        <taxon>Actinomycetes</taxon>
        <taxon>Kitasatosporales</taxon>
        <taxon>Streptomycetaceae</taxon>
        <taxon>Streptomyces</taxon>
    </lineage>
</organism>
<gene>
    <name evidence="2" type="ORF">H4687_008905</name>
</gene>
<evidence type="ECO:0000256" key="1">
    <source>
        <dbReference type="SAM" id="MobiDB-lite"/>
    </source>
</evidence>
<feature type="region of interest" description="Disordered" evidence="1">
    <location>
        <begin position="82"/>
        <end position="106"/>
    </location>
</feature>
<protein>
    <submittedName>
        <fullName evidence="2">Uncharacterized protein</fullName>
    </submittedName>
</protein>
<dbReference type="RefSeq" id="WP_097248606.1">
    <property type="nucleotide sequence ID" value="NZ_JADBGF010000001.1"/>
</dbReference>
<evidence type="ECO:0000313" key="2">
    <source>
        <dbReference type="EMBL" id="MBE1602776.1"/>
    </source>
</evidence>
<reference evidence="2 3" key="1">
    <citation type="submission" date="2020-10" db="EMBL/GenBank/DDBJ databases">
        <title>Sequencing the genomes of 1000 actinobacteria strains.</title>
        <authorList>
            <person name="Klenk H.-P."/>
        </authorList>
    </citation>
    <scope>NUCLEOTIDE SEQUENCE [LARGE SCALE GENOMIC DNA]</scope>
    <source>
        <strain evidence="2 3">DSM 41803</strain>
    </source>
</reference>